<evidence type="ECO:0000256" key="1">
    <source>
        <dbReference type="SAM" id="MobiDB-lite"/>
    </source>
</evidence>
<feature type="compositionally biased region" description="Basic and acidic residues" evidence="1">
    <location>
        <begin position="45"/>
        <end position="61"/>
    </location>
</feature>
<dbReference type="Pfam" id="PF12244">
    <property type="entry name" value="DUF3606"/>
    <property type="match status" value="1"/>
</dbReference>
<gene>
    <name evidence="2" type="ORF">RFM68_26090</name>
</gene>
<evidence type="ECO:0000313" key="3">
    <source>
        <dbReference type="Proteomes" id="UP001276840"/>
    </source>
</evidence>
<dbReference type="EMBL" id="JAVIJF010000021">
    <property type="protein sequence ID" value="MDX8527962.1"/>
    <property type="molecule type" value="Genomic_DNA"/>
</dbReference>
<dbReference type="InterPro" id="IPR022037">
    <property type="entry name" value="DUF3606"/>
</dbReference>
<dbReference type="RefSeq" id="WP_320235897.1">
    <property type="nucleotide sequence ID" value="NZ_JAVIJF010000021.1"/>
</dbReference>
<sequence length="61" mass="7460">MADDKTRRDFRDRDRVSADEDYEVRYFAKQHRITPEQVRNLISEHGNERKTLQREARKLRG</sequence>
<accession>A0ABU4ZSE3</accession>
<reference evidence="2 3" key="1">
    <citation type="submission" date="2023-08" db="EMBL/GenBank/DDBJ databases">
        <title>Implementing the SeqCode for naming new Mesorhizobium species isolated from Vachellia karroo root nodules.</title>
        <authorList>
            <person name="Van Lill M."/>
        </authorList>
    </citation>
    <scope>NUCLEOTIDE SEQUENCE [LARGE SCALE GENOMIC DNA]</scope>
    <source>
        <strain evidence="2 3">MSK 1335</strain>
    </source>
</reference>
<evidence type="ECO:0000313" key="2">
    <source>
        <dbReference type="EMBL" id="MDX8527962.1"/>
    </source>
</evidence>
<proteinExistence type="predicted"/>
<name>A0ABU4ZSE3_9HYPH</name>
<dbReference type="Proteomes" id="UP001276840">
    <property type="component" value="Unassembled WGS sequence"/>
</dbReference>
<protein>
    <submittedName>
        <fullName evidence="2">DUF3606 domain-containing protein</fullName>
    </submittedName>
</protein>
<keyword evidence="3" id="KW-1185">Reference proteome</keyword>
<organism evidence="2 3">
    <name type="scientific">Mesorhizobium montanum</name>
    <dbReference type="NCBI Taxonomy" id="3072323"/>
    <lineage>
        <taxon>Bacteria</taxon>
        <taxon>Pseudomonadati</taxon>
        <taxon>Pseudomonadota</taxon>
        <taxon>Alphaproteobacteria</taxon>
        <taxon>Hyphomicrobiales</taxon>
        <taxon>Phyllobacteriaceae</taxon>
        <taxon>Mesorhizobium</taxon>
    </lineage>
</organism>
<comment type="caution">
    <text evidence="2">The sequence shown here is derived from an EMBL/GenBank/DDBJ whole genome shotgun (WGS) entry which is preliminary data.</text>
</comment>
<feature type="region of interest" description="Disordered" evidence="1">
    <location>
        <begin position="42"/>
        <end position="61"/>
    </location>
</feature>